<dbReference type="GO" id="GO:0008168">
    <property type="term" value="F:methyltransferase activity"/>
    <property type="evidence" value="ECO:0007669"/>
    <property type="project" value="UniProtKB-KW"/>
</dbReference>
<dbReference type="GO" id="GO:0032259">
    <property type="term" value="P:methylation"/>
    <property type="evidence" value="ECO:0007669"/>
    <property type="project" value="UniProtKB-KW"/>
</dbReference>
<feature type="binding site" evidence="1">
    <location>
        <position position="198"/>
    </location>
    <ligand>
        <name>substrate</name>
    </ligand>
</feature>
<dbReference type="PANTHER" id="PTHR43757">
    <property type="entry name" value="AMINOMETHYLTRANSFERASE"/>
    <property type="match status" value="1"/>
</dbReference>
<dbReference type="InterPro" id="IPR006222">
    <property type="entry name" value="GCVT_N"/>
</dbReference>
<evidence type="ECO:0000313" key="4">
    <source>
        <dbReference type="EMBL" id="SFR05971.1"/>
    </source>
</evidence>
<dbReference type="EMBL" id="FOYI01000004">
    <property type="protein sequence ID" value="SFR05971.1"/>
    <property type="molecule type" value="Genomic_DNA"/>
</dbReference>
<keyword evidence="4" id="KW-0489">Methyltransferase</keyword>
<evidence type="ECO:0000313" key="5">
    <source>
        <dbReference type="Proteomes" id="UP000199302"/>
    </source>
</evidence>
<dbReference type="AlphaFoldDB" id="A0A1I6DKQ1"/>
<dbReference type="SUPFAM" id="SSF103025">
    <property type="entry name" value="Folate-binding domain"/>
    <property type="match status" value="1"/>
</dbReference>
<gene>
    <name evidence="4" type="ORF">SAMN04515673_10429</name>
</gene>
<dbReference type="STRING" id="871652.SAMN04515673_10429"/>
<dbReference type="InterPro" id="IPR028896">
    <property type="entry name" value="GcvT/YgfZ/DmdA"/>
</dbReference>
<dbReference type="PIRSF" id="PIRSF006487">
    <property type="entry name" value="GcvT"/>
    <property type="match status" value="1"/>
</dbReference>
<protein>
    <submittedName>
        <fullName evidence="4">Aminomethyltransferase</fullName>
    </submittedName>
</protein>
<feature type="domain" description="GCVT N-terminal" evidence="2">
    <location>
        <begin position="12"/>
        <end position="249"/>
    </location>
</feature>
<accession>A0A1I6DKQ1</accession>
<keyword evidence="5" id="KW-1185">Reference proteome</keyword>
<dbReference type="InterPro" id="IPR029043">
    <property type="entry name" value="GcvT/YgfZ_C"/>
</dbReference>
<proteinExistence type="predicted"/>
<name>A0A1I6DKQ1_9RHOB</name>
<evidence type="ECO:0000256" key="1">
    <source>
        <dbReference type="PIRSR" id="PIRSR006487-1"/>
    </source>
</evidence>
<dbReference type="RefSeq" id="WP_092078620.1">
    <property type="nucleotide sequence ID" value="NZ_FOYI01000004.1"/>
</dbReference>
<dbReference type="OrthoDB" id="9772660at2"/>
<dbReference type="PANTHER" id="PTHR43757:SF2">
    <property type="entry name" value="AMINOMETHYLTRANSFERASE, MITOCHONDRIAL"/>
    <property type="match status" value="1"/>
</dbReference>
<dbReference type="Proteomes" id="UP000199302">
    <property type="component" value="Unassembled WGS sequence"/>
</dbReference>
<dbReference type="Pfam" id="PF08669">
    <property type="entry name" value="GCV_T_C"/>
    <property type="match status" value="1"/>
</dbReference>
<dbReference type="InterPro" id="IPR027266">
    <property type="entry name" value="TrmE/GcvT-like"/>
</dbReference>
<sequence length="383" mass="42208">MAILWRTSALAGRHAQIGGELEDWNGMGTAWFYDHTPERAKADYEAIRTKAGLMDVSGLKKVHVVGEDAAYVIDRVTTRNVEKIAPGRAVYACILDDRGFFVDDCVIYHIAVNSWLVVHGTGTGMEQLTKVAAAKNCAVIMDDDLHDMSLQGPKAVDILAKDIPAIRDLAYFGLIQTRLYGRDVMISRTGYTGERGYEIFCRAKDAVHIWDNVLEAGGDDVRPTQFSTLDMLRIESYLLFYPGDNSETFPFEDGSPAGDSLWELGLDFTVSPEKVGFIGSENHYAMKGKERFKIYGVQLQGDAMDQMEMFARVKHDGKDVGVITYGLSSELNGYSVAIARLDPSVASPGTQLTVVQPDGTELAATAEEMPFYDKDKSIRTAKG</sequence>
<feature type="domain" description="Aminomethyltransferase C-terminal" evidence="3">
    <location>
        <begin position="296"/>
        <end position="373"/>
    </location>
</feature>
<dbReference type="Pfam" id="PF01571">
    <property type="entry name" value="GCV_T"/>
    <property type="match status" value="1"/>
</dbReference>
<reference evidence="4 5" key="1">
    <citation type="submission" date="2016-10" db="EMBL/GenBank/DDBJ databases">
        <authorList>
            <person name="de Groot N.N."/>
        </authorList>
    </citation>
    <scope>NUCLEOTIDE SEQUENCE [LARGE SCALE GENOMIC DNA]</scope>
    <source>
        <strain evidence="5">KMM 9023,NRIC 0796,JCM 17311,KCTC 23692</strain>
    </source>
</reference>
<dbReference type="InterPro" id="IPR013977">
    <property type="entry name" value="GcvT_C"/>
</dbReference>
<evidence type="ECO:0000259" key="2">
    <source>
        <dbReference type="Pfam" id="PF01571"/>
    </source>
</evidence>
<keyword evidence="4" id="KW-0808">Transferase</keyword>
<dbReference type="SUPFAM" id="SSF101790">
    <property type="entry name" value="Aminomethyltransferase beta-barrel domain"/>
    <property type="match status" value="1"/>
</dbReference>
<dbReference type="Gene3D" id="3.30.1360.120">
    <property type="entry name" value="Probable tRNA modification gtpase trme, domain 1"/>
    <property type="match status" value="1"/>
</dbReference>
<organism evidence="4 5">
    <name type="scientific">Poseidonocella sedimentorum</name>
    <dbReference type="NCBI Taxonomy" id="871652"/>
    <lineage>
        <taxon>Bacteria</taxon>
        <taxon>Pseudomonadati</taxon>
        <taxon>Pseudomonadota</taxon>
        <taxon>Alphaproteobacteria</taxon>
        <taxon>Rhodobacterales</taxon>
        <taxon>Roseobacteraceae</taxon>
        <taxon>Poseidonocella</taxon>
    </lineage>
</organism>
<evidence type="ECO:0000259" key="3">
    <source>
        <dbReference type="Pfam" id="PF08669"/>
    </source>
</evidence>